<comment type="cofactor">
    <cofactor evidence="7">
        <name>Zn(2+)</name>
        <dbReference type="ChEBI" id="CHEBI:29105"/>
    </cofactor>
    <text evidence="7">Binds 1 zinc ion per subunit.</text>
</comment>
<dbReference type="InterPro" id="IPR001765">
    <property type="entry name" value="Carbonic_anhydrase"/>
</dbReference>
<dbReference type="OrthoDB" id="9797527at2"/>
<comment type="similarity">
    <text evidence="1">Belongs to the beta-class carbonic anhydrase family.</text>
</comment>
<evidence type="ECO:0000256" key="1">
    <source>
        <dbReference type="ARBA" id="ARBA00006217"/>
    </source>
</evidence>
<dbReference type="STRING" id="1122169.Lsha_2557"/>
<dbReference type="eggNOG" id="COG0288">
    <property type="taxonomic scope" value="Bacteria"/>
</dbReference>
<dbReference type="RefSeq" id="WP_018577757.1">
    <property type="nucleotide sequence ID" value="NZ_KB892409.1"/>
</dbReference>
<dbReference type="InterPro" id="IPR015892">
    <property type="entry name" value="Carbonic_anhydrase_CS"/>
</dbReference>
<accession>A0A0W0YLE5</accession>
<evidence type="ECO:0000256" key="7">
    <source>
        <dbReference type="PIRSR" id="PIRSR601765-1"/>
    </source>
</evidence>
<evidence type="ECO:0000256" key="5">
    <source>
        <dbReference type="ARBA" id="ARBA00023239"/>
    </source>
</evidence>
<keyword evidence="4 7" id="KW-0862">Zinc</keyword>
<comment type="catalytic activity">
    <reaction evidence="6">
        <text>hydrogencarbonate + H(+) = CO2 + H2O</text>
        <dbReference type="Rhea" id="RHEA:10748"/>
        <dbReference type="ChEBI" id="CHEBI:15377"/>
        <dbReference type="ChEBI" id="CHEBI:15378"/>
        <dbReference type="ChEBI" id="CHEBI:16526"/>
        <dbReference type="ChEBI" id="CHEBI:17544"/>
        <dbReference type="EC" id="4.2.1.1"/>
    </reaction>
</comment>
<dbReference type="Proteomes" id="UP000054600">
    <property type="component" value="Unassembled WGS sequence"/>
</dbReference>
<dbReference type="SUPFAM" id="SSF53056">
    <property type="entry name" value="beta-carbonic anhydrase, cab"/>
    <property type="match status" value="1"/>
</dbReference>
<dbReference type="GO" id="GO:0015976">
    <property type="term" value="P:carbon utilization"/>
    <property type="evidence" value="ECO:0007669"/>
    <property type="project" value="InterPro"/>
</dbReference>
<name>A0A0W0YLE5_9GAMM</name>
<feature type="binding site" evidence="7">
    <location>
        <position position="101"/>
    </location>
    <ligand>
        <name>Zn(2+)</name>
        <dbReference type="ChEBI" id="CHEBI:29105"/>
    </ligand>
</feature>
<keyword evidence="9" id="KW-1185">Reference proteome</keyword>
<feature type="binding site" evidence="7">
    <location>
        <position position="98"/>
    </location>
    <ligand>
        <name>Zn(2+)</name>
        <dbReference type="ChEBI" id="CHEBI:29105"/>
    </ligand>
</feature>
<organism evidence="8 9">
    <name type="scientific">Legionella shakespearei DSM 23087</name>
    <dbReference type="NCBI Taxonomy" id="1122169"/>
    <lineage>
        <taxon>Bacteria</taxon>
        <taxon>Pseudomonadati</taxon>
        <taxon>Pseudomonadota</taxon>
        <taxon>Gammaproteobacteria</taxon>
        <taxon>Legionellales</taxon>
        <taxon>Legionellaceae</taxon>
        <taxon>Legionella</taxon>
    </lineage>
</organism>
<comment type="caution">
    <text evidence="8">The sequence shown here is derived from an EMBL/GenBank/DDBJ whole genome shotgun (WGS) entry which is preliminary data.</text>
</comment>
<reference evidence="8 9" key="1">
    <citation type="submission" date="2015-11" db="EMBL/GenBank/DDBJ databases">
        <title>Genomic analysis of 38 Legionella species identifies large and diverse effector repertoires.</title>
        <authorList>
            <person name="Burstein D."/>
            <person name="Amaro F."/>
            <person name="Zusman T."/>
            <person name="Lifshitz Z."/>
            <person name="Cohen O."/>
            <person name="Gilbert J.A."/>
            <person name="Pupko T."/>
            <person name="Shuman H.A."/>
            <person name="Segal G."/>
        </authorList>
    </citation>
    <scope>NUCLEOTIDE SEQUENCE [LARGE SCALE GENOMIC DNA]</scope>
    <source>
        <strain evidence="8 9">ATCC 49655</strain>
    </source>
</reference>
<feature type="binding site" evidence="7">
    <location>
        <position position="42"/>
    </location>
    <ligand>
        <name>Zn(2+)</name>
        <dbReference type="ChEBI" id="CHEBI:29105"/>
    </ligand>
</feature>
<dbReference type="EC" id="4.2.1.1" evidence="2"/>
<dbReference type="Gene3D" id="3.40.1050.10">
    <property type="entry name" value="Carbonic anhydrase"/>
    <property type="match status" value="1"/>
</dbReference>
<evidence type="ECO:0000313" key="8">
    <source>
        <dbReference type="EMBL" id="KTD57406.1"/>
    </source>
</evidence>
<dbReference type="GO" id="GO:0004089">
    <property type="term" value="F:carbonate dehydratase activity"/>
    <property type="evidence" value="ECO:0007669"/>
    <property type="project" value="UniProtKB-EC"/>
</dbReference>
<dbReference type="AlphaFoldDB" id="A0A0W0YLE5"/>
<protein>
    <recommendedName>
        <fullName evidence="2">carbonic anhydrase</fullName>
        <ecNumber evidence="2">4.2.1.1</ecNumber>
    </recommendedName>
</protein>
<proteinExistence type="inferred from homology"/>
<feature type="binding site" evidence="7">
    <location>
        <position position="40"/>
    </location>
    <ligand>
        <name>Zn(2+)</name>
        <dbReference type="ChEBI" id="CHEBI:29105"/>
    </ligand>
</feature>
<dbReference type="PANTHER" id="PTHR11002">
    <property type="entry name" value="CARBONIC ANHYDRASE"/>
    <property type="match status" value="1"/>
</dbReference>
<dbReference type="EMBL" id="LNYW01000067">
    <property type="protein sequence ID" value="KTD57406.1"/>
    <property type="molecule type" value="Genomic_DNA"/>
</dbReference>
<evidence type="ECO:0000256" key="3">
    <source>
        <dbReference type="ARBA" id="ARBA00022723"/>
    </source>
</evidence>
<gene>
    <name evidence="8" type="ORF">Lsha_2557</name>
</gene>
<dbReference type="GO" id="GO:0008270">
    <property type="term" value="F:zinc ion binding"/>
    <property type="evidence" value="ECO:0007669"/>
    <property type="project" value="InterPro"/>
</dbReference>
<dbReference type="Pfam" id="PF00484">
    <property type="entry name" value="Pro_CA"/>
    <property type="match status" value="1"/>
</dbReference>
<keyword evidence="5" id="KW-0456">Lyase</keyword>
<keyword evidence="3 7" id="KW-0479">Metal-binding</keyword>
<evidence type="ECO:0000256" key="2">
    <source>
        <dbReference type="ARBA" id="ARBA00012925"/>
    </source>
</evidence>
<sequence length="348" mass="39355">MLIKLMLGVLEFKRKDFKGLQNLFEQLSNGQHPETLFITCADSRVDPLLITHSLPGQLFVTRNIGNIVPPFPSSSSESAAIEYALSTFNIKDIIICGHSQCGAMNGLLTPDIEKQLPTVASWLSHSQPVLKKMNELHLDEANGWASKLTCATQLNIVQQVQHLKTYPVIVSKLAKNEVSIHGWLYEFETGKITVYDQQKDKFVPLEDALTVALNTRKNKIVSQIAMDYLNGLGRPRTAAECQQFMQLLANMKDNIQPIWEKIKELSRQKLWAELGGLYEKETDEDFITLLNSGSETQLPDLSPFQKNISESKGYRKYCSRLIHQSLFFKPNMTTQPLPHPEPVFVARV</sequence>
<evidence type="ECO:0000313" key="9">
    <source>
        <dbReference type="Proteomes" id="UP000054600"/>
    </source>
</evidence>
<dbReference type="SMART" id="SM00947">
    <property type="entry name" value="Pro_CA"/>
    <property type="match status" value="1"/>
</dbReference>
<dbReference type="PROSITE" id="PS00704">
    <property type="entry name" value="PROK_CO2_ANHYDRASE_1"/>
    <property type="match status" value="1"/>
</dbReference>
<evidence type="ECO:0000256" key="4">
    <source>
        <dbReference type="ARBA" id="ARBA00022833"/>
    </source>
</evidence>
<dbReference type="PANTHER" id="PTHR11002:SF76">
    <property type="entry name" value="CARBONIC ANHYDRASE"/>
    <property type="match status" value="1"/>
</dbReference>
<dbReference type="InterPro" id="IPR036874">
    <property type="entry name" value="Carbonic_anhydrase_sf"/>
</dbReference>
<evidence type="ECO:0000256" key="6">
    <source>
        <dbReference type="ARBA" id="ARBA00048348"/>
    </source>
</evidence>
<dbReference type="PATRIC" id="fig|1122169.6.peg.2951"/>